<proteinExistence type="predicted"/>
<name>A0A3M9MB96_9BACT</name>
<dbReference type="EMBL" id="RJJD01000023">
    <property type="protein sequence ID" value="RNI21838.1"/>
    <property type="molecule type" value="Genomic_DNA"/>
</dbReference>
<reference evidence="1 2" key="1">
    <citation type="submission" date="2018-11" db="EMBL/GenBank/DDBJ databases">
        <title>Rufibacter latericius sp. nov., isolated from water in Baiyang Lake.</title>
        <authorList>
            <person name="Yang Y."/>
        </authorList>
    </citation>
    <scope>NUCLEOTIDE SEQUENCE [LARGE SCALE GENOMIC DNA]</scope>
    <source>
        <strain evidence="1 2">R-22-1c-1</strain>
    </source>
</reference>
<sequence>MGLEQFKDLKEALTFLQEQGYSQSFSCCPEGWQSPETKEVFSPEDLQVEMCQRFQVYLGAHHLAVLYVVKAPNGTKGVIIDNCTTYGDALFGEFLLRMKLHKTVRSSQQPK</sequence>
<keyword evidence="2" id="KW-1185">Reference proteome</keyword>
<dbReference type="RefSeq" id="WP_123129162.1">
    <property type="nucleotide sequence ID" value="NZ_RJJD01000023.1"/>
</dbReference>
<dbReference type="Proteomes" id="UP000272117">
    <property type="component" value="Unassembled WGS sequence"/>
</dbReference>
<gene>
    <name evidence="1" type="ORF">EFB08_22085</name>
</gene>
<protein>
    <submittedName>
        <fullName evidence="1">Uncharacterized protein</fullName>
    </submittedName>
</protein>
<evidence type="ECO:0000313" key="2">
    <source>
        <dbReference type="Proteomes" id="UP000272117"/>
    </source>
</evidence>
<evidence type="ECO:0000313" key="1">
    <source>
        <dbReference type="EMBL" id="RNI21838.1"/>
    </source>
</evidence>
<comment type="caution">
    <text evidence="1">The sequence shown here is derived from an EMBL/GenBank/DDBJ whole genome shotgun (WGS) entry which is preliminary data.</text>
</comment>
<organism evidence="1 2">
    <name type="scientific">Rufibacter latericius</name>
    <dbReference type="NCBI Taxonomy" id="2487040"/>
    <lineage>
        <taxon>Bacteria</taxon>
        <taxon>Pseudomonadati</taxon>
        <taxon>Bacteroidota</taxon>
        <taxon>Cytophagia</taxon>
        <taxon>Cytophagales</taxon>
        <taxon>Hymenobacteraceae</taxon>
        <taxon>Rufibacter</taxon>
    </lineage>
</organism>
<dbReference type="OrthoDB" id="894043at2"/>
<dbReference type="AlphaFoldDB" id="A0A3M9MB96"/>
<accession>A0A3M9MB96</accession>